<comment type="caution">
    <text evidence="2">The sequence shown here is derived from an EMBL/GenBank/DDBJ whole genome shotgun (WGS) entry which is preliminary data.</text>
</comment>
<dbReference type="InterPro" id="IPR000477">
    <property type="entry name" value="RT_dom"/>
</dbReference>
<sequence>MEQRVRPEQVGCGTRGGAEAAVHAVRSFLEEGKTASKILLKLDFKNAFNTIRRDVLIQIVHDTMPMYLPFVWQSTVKVGVWRHVLESASGVQQGDPLGSSLFCLAIERLTKGLTSPLNVWYLDDDTIGVDVDCVVSDLQIGMTEELELGLELNTSTCELFPFGGSHQDRVAISQKVNLVCPGILLPSRSELSLLGAPLMEEGLEEAVRAKTGLMKVFSKRLCLMHAHQALFLLKNCLCLLKLLCILQCSPLWKFPEVLKEFDEVVRSSLAEITNVQMSAEPWRQATFPVGLGGLGSLFCFDPLRSKTGALHPPWCRFGQRN</sequence>
<reference evidence="2 3" key="1">
    <citation type="journal article" date="2016" name="Nat. Commun.">
        <title>Extremotolerant tardigrade genome and improved radiotolerance of human cultured cells by tardigrade-unique protein.</title>
        <authorList>
            <person name="Hashimoto T."/>
            <person name="Horikawa D.D."/>
            <person name="Saito Y."/>
            <person name="Kuwahara H."/>
            <person name="Kozuka-Hata H."/>
            <person name="Shin-I T."/>
            <person name="Minakuchi Y."/>
            <person name="Ohishi K."/>
            <person name="Motoyama A."/>
            <person name="Aizu T."/>
            <person name="Enomoto A."/>
            <person name="Kondo K."/>
            <person name="Tanaka S."/>
            <person name="Hara Y."/>
            <person name="Koshikawa S."/>
            <person name="Sagara H."/>
            <person name="Miura T."/>
            <person name="Yokobori S."/>
            <person name="Miyagawa K."/>
            <person name="Suzuki Y."/>
            <person name="Kubo T."/>
            <person name="Oyama M."/>
            <person name="Kohara Y."/>
            <person name="Fujiyama A."/>
            <person name="Arakawa K."/>
            <person name="Katayama T."/>
            <person name="Toyoda A."/>
            <person name="Kunieda T."/>
        </authorList>
    </citation>
    <scope>NUCLEOTIDE SEQUENCE [LARGE SCALE GENOMIC DNA]</scope>
    <source>
        <strain evidence="2 3">YOKOZUNA-1</strain>
    </source>
</reference>
<accession>A0A1D1W5B9</accession>
<dbReference type="EMBL" id="BDGG01000018">
    <property type="protein sequence ID" value="GAV08660.1"/>
    <property type="molecule type" value="Genomic_DNA"/>
</dbReference>
<protein>
    <recommendedName>
        <fullName evidence="1">Reverse transcriptase domain-containing protein</fullName>
    </recommendedName>
</protein>
<dbReference type="OrthoDB" id="7433202at2759"/>
<organism evidence="2 3">
    <name type="scientific">Ramazzottius varieornatus</name>
    <name type="common">Water bear</name>
    <name type="synonym">Tardigrade</name>
    <dbReference type="NCBI Taxonomy" id="947166"/>
    <lineage>
        <taxon>Eukaryota</taxon>
        <taxon>Metazoa</taxon>
        <taxon>Ecdysozoa</taxon>
        <taxon>Tardigrada</taxon>
        <taxon>Eutardigrada</taxon>
        <taxon>Parachela</taxon>
        <taxon>Hypsibioidea</taxon>
        <taxon>Ramazzottiidae</taxon>
        <taxon>Ramazzottius</taxon>
    </lineage>
</organism>
<feature type="domain" description="Reverse transcriptase" evidence="1">
    <location>
        <begin position="1"/>
        <end position="198"/>
    </location>
</feature>
<dbReference type="Pfam" id="PF00078">
    <property type="entry name" value="RVT_1"/>
    <property type="match status" value="1"/>
</dbReference>
<dbReference type="PROSITE" id="PS50878">
    <property type="entry name" value="RT_POL"/>
    <property type="match status" value="1"/>
</dbReference>
<evidence type="ECO:0000313" key="2">
    <source>
        <dbReference type="EMBL" id="GAV08660.1"/>
    </source>
</evidence>
<dbReference type="PANTHER" id="PTHR48462:SF1">
    <property type="entry name" value="PROTEIN, PUTATIVE-RELATED"/>
    <property type="match status" value="1"/>
</dbReference>
<name>A0A1D1W5B9_RAMVA</name>
<evidence type="ECO:0000313" key="3">
    <source>
        <dbReference type="Proteomes" id="UP000186922"/>
    </source>
</evidence>
<dbReference type="PANTHER" id="PTHR48462">
    <property type="entry name" value="PROTEIN, PUTATIVE-RELATED"/>
    <property type="match status" value="1"/>
</dbReference>
<dbReference type="AlphaFoldDB" id="A0A1D1W5B9"/>
<keyword evidence="3" id="KW-1185">Reference proteome</keyword>
<gene>
    <name evidence="2" type="primary">RvY_18322-1</name>
    <name evidence="2" type="synonym">RvY_18322.1</name>
    <name evidence="2" type="ORF">RvY_18322</name>
</gene>
<proteinExistence type="predicted"/>
<evidence type="ECO:0000259" key="1">
    <source>
        <dbReference type="PROSITE" id="PS50878"/>
    </source>
</evidence>
<dbReference type="Proteomes" id="UP000186922">
    <property type="component" value="Unassembled WGS sequence"/>
</dbReference>